<dbReference type="InterPro" id="IPR035447">
    <property type="entry name" value="DNA_topo_I_N_sf"/>
</dbReference>
<gene>
    <name evidence="9" type="ORF">HJG52_07645</name>
</gene>
<evidence type="ECO:0000256" key="6">
    <source>
        <dbReference type="ARBA" id="ARBA00023235"/>
    </source>
</evidence>
<name>A0A849HFG8_9MICO</name>
<proteinExistence type="inferred from homology"/>
<dbReference type="EMBL" id="JABEPQ010000001">
    <property type="protein sequence ID" value="NNM45879.1"/>
    <property type="molecule type" value="Genomic_DNA"/>
</dbReference>
<accession>A0A849HFG8</accession>
<protein>
    <recommendedName>
        <fullName evidence="3">DNA topoisomerase</fullName>
        <ecNumber evidence="3">5.6.2.1</ecNumber>
    </recommendedName>
</protein>
<dbReference type="Gene3D" id="3.30.66.10">
    <property type="entry name" value="DNA topoisomerase I domain"/>
    <property type="match status" value="1"/>
</dbReference>
<dbReference type="PRINTS" id="PR00416">
    <property type="entry name" value="EUTPISMRASEI"/>
</dbReference>
<dbReference type="Gene3D" id="3.90.15.10">
    <property type="entry name" value="Topoisomerase I, Chain A, domain 3"/>
    <property type="match status" value="1"/>
</dbReference>
<evidence type="ECO:0000259" key="7">
    <source>
        <dbReference type="Pfam" id="PF01028"/>
    </source>
</evidence>
<evidence type="ECO:0000313" key="10">
    <source>
        <dbReference type="Proteomes" id="UP000588586"/>
    </source>
</evidence>
<feature type="domain" description="DNA topoisomerase IB N-terminal" evidence="8">
    <location>
        <begin position="22"/>
        <end position="69"/>
    </location>
</feature>
<dbReference type="AlphaFoldDB" id="A0A849HFG8"/>
<dbReference type="Proteomes" id="UP000588586">
    <property type="component" value="Unassembled WGS sequence"/>
</dbReference>
<sequence length="332" mass="37471">MPRLRRVSPESPGWTRRRAGKGFTYLDGAGRRLAARHVERVKSLAIPPAWEDVWICPDDRGHLQAVGTDAAGRRQYLYHPDWRAKRDQQKFDRLLVVAQGLPKARRRVARDIAVDGMPPERAAATAFRLLDLGYFRIGSGIYAEDNGSFGLTTLERRHVRRRGGELVFSFVGKSGIEHTVTIDDRQAIAALDRMRRRRSRSERLLAYRNGRGWKDLDAGTVNEYLAELFGGELTAKDFRTWHATVLAAESLATTDEAGDTKASRRRAVKACVEEVADYLGNTPTIAKKSYIDPRVIERYESGTTIDVDPSRFRNPDRRQAAVEKAVRNLLGD</sequence>
<evidence type="ECO:0000256" key="4">
    <source>
        <dbReference type="ARBA" id="ARBA00023029"/>
    </source>
</evidence>
<reference evidence="9 10" key="1">
    <citation type="submission" date="2020-04" db="EMBL/GenBank/DDBJ databases">
        <title>Knoellia sp. isolate from air conditioner.</title>
        <authorList>
            <person name="Chea S."/>
            <person name="Kim D.-U."/>
        </authorList>
    </citation>
    <scope>NUCLEOTIDE SEQUENCE [LARGE SCALE GENOMIC DNA]</scope>
    <source>
        <strain evidence="9 10">DB2414S</strain>
    </source>
</reference>
<dbReference type="InterPro" id="IPR013500">
    <property type="entry name" value="TopoI_cat_euk"/>
</dbReference>
<dbReference type="InterPro" id="IPR001631">
    <property type="entry name" value="TopoI"/>
</dbReference>
<keyword evidence="6 9" id="KW-0413">Isomerase</keyword>
<organism evidence="9 10">
    <name type="scientific">Knoellia koreensis</name>
    <dbReference type="NCBI Taxonomy" id="2730921"/>
    <lineage>
        <taxon>Bacteria</taxon>
        <taxon>Bacillati</taxon>
        <taxon>Actinomycetota</taxon>
        <taxon>Actinomycetes</taxon>
        <taxon>Micrococcales</taxon>
        <taxon>Intrasporangiaceae</taxon>
        <taxon>Knoellia</taxon>
    </lineage>
</organism>
<dbReference type="Gene3D" id="1.10.132.120">
    <property type="match status" value="1"/>
</dbReference>
<keyword evidence="10" id="KW-1185">Reference proteome</keyword>
<evidence type="ECO:0000313" key="9">
    <source>
        <dbReference type="EMBL" id="NNM45879.1"/>
    </source>
</evidence>
<dbReference type="GO" id="GO:0003917">
    <property type="term" value="F:DNA topoisomerase type I (single strand cut, ATP-independent) activity"/>
    <property type="evidence" value="ECO:0007669"/>
    <property type="project" value="UniProtKB-EC"/>
</dbReference>
<evidence type="ECO:0000256" key="2">
    <source>
        <dbReference type="ARBA" id="ARBA00006645"/>
    </source>
</evidence>
<feature type="domain" description="DNA topoisomerase I catalytic core eukaryotic-type" evidence="7">
    <location>
        <begin position="81"/>
        <end position="299"/>
    </location>
</feature>
<evidence type="ECO:0000256" key="5">
    <source>
        <dbReference type="ARBA" id="ARBA00023125"/>
    </source>
</evidence>
<comment type="catalytic activity">
    <reaction evidence="1">
        <text>ATP-independent breakage of single-stranded DNA, followed by passage and rejoining.</text>
        <dbReference type="EC" id="5.6.2.1"/>
    </reaction>
</comment>
<dbReference type="GO" id="GO:0003677">
    <property type="term" value="F:DNA binding"/>
    <property type="evidence" value="ECO:0007669"/>
    <property type="project" value="UniProtKB-KW"/>
</dbReference>
<evidence type="ECO:0000256" key="3">
    <source>
        <dbReference type="ARBA" id="ARBA00012891"/>
    </source>
</evidence>
<dbReference type="PROSITE" id="PS52038">
    <property type="entry name" value="TOPO_IB_2"/>
    <property type="match status" value="1"/>
</dbReference>
<dbReference type="Pfam" id="PF01028">
    <property type="entry name" value="Topoisom_I"/>
    <property type="match status" value="1"/>
</dbReference>
<comment type="caution">
    <text evidence="9">The sequence shown here is derived from an EMBL/GenBank/DDBJ whole genome shotgun (WGS) entry which is preliminary data.</text>
</comment>
<dbReference type="InterPro" id="IPR014711">
    <property type="entry name" value="TopoI_cat_a-hlx-sub_euk"/>
</dbReference>
<dbReference type="EC" id="5.6.2.1" evidence="3"/>
<keyword evidence="5" id="KW-0238">DNA-binding</keyword>
<comment type="similarity">
    <text evidence="2">Belongs to the type IB topoisomerase family.</text>
</comment>
<dbReference type="RefSeq" id="WP_171242850.1">
    <property type="nucleotide sequence ID" value="NZ_JABEPQ010000001.1"/>
</dbReference>
<evidence type="ECO:0000259" key="8">
    <source>
        <dbReference type="Pfam" id="PF21338"/>
    </source>
</evidence>
<dbReference type="InterPro" id="IPR011010">
    <property type="entry name" value="DNA_brk_join_enz"/>
</dbReference>
<dbReference type="SUPFAM" id="SSF55869">
    <property type="entry name" value="DNA topoisomerase I domain"/>
    <property type="match status" value="1"/>
</dbReference>
<dbReference type="GO" id="GO:0006265">
    <property type="term" value="P:DNA topological change"/>
    <property type="evidence" value="ECO:0007669"/>
    <property type="project" value="InterPro"/>
</dbReference>
<evidence type="ECO:0000256" key="1">
    <source>
        <dbReference type="ARBA" id="ARBA00000213"/>
    </source>
</evidence>
<keyword evidence="4" id="KW-0799">Topoisomerase</keyword>
<dbReference type="Pfam" id="PF21338">
    <property type="entry name" value="Top1B_N_bact"/>
    <property type="match status" value="1"/>
</dbReference>
<dbReference type="SUPFAM" id="SSF56349">
    <property type="entry name" value="DNA breaking-rejoining enzymes"/>
    <property type="match status" value="1"/>
</dbReference>
<dbReference type="InterPro" id="IPR049331">
    <property type="entry name" value="Top1B_N_bact"/>
</dbReference>